<sequence length="329" mass="36655">MFDLRTLRRIFPLLQPSPPPSLRDSRRSFTRLRRGTSLGWRRSCDDVISTAASESSAASVNDSTYIAFMCFMFAGVLLSFGILPATSVIRNDGSRCSAVKYSRPSTEAAAVLRLFLDRKMLLIVPAAWASNFFYSYQFNNVNGILFNLRTRGFNNVFYWGAQMAGSVAIGYVMDFSFKSRRARGFAGISLVAVIGTIIWAGGLANQHGYSLDNLPEKKLDFKDSGIEFAGPFVLYMSYGLLDAMYQSMVYWLIGALADDSQTLSRYSGFYKGVQSAGAAVAWQVDTRKVPLMSQLIVNWSLTTVSYPLLVLLVHFYVKNDNDDDSNDKV</sequence>
<comment type="caution">
    <text evidence="6">The sequence shown here is derived from an EMBL/GenBank/DDBJ whole genome shotgun (WGS) entry which is preliminary data.</text>
</comment>
<keyword evidence="3 5" id="KW-1133">Transmembrane helix</keyword>
<organism evidence="6 7">
    <name type="scientific">Arabidopsis suecica</name>
    <name type="common">Swedish thale-cress</name>
    <name type="synonym">Cardaminopsis suecica</name>
    <dbReference type="NCBI Taxonomy" id="45249"/>
    <lineage>
        <taxon>Eukaryota</taxon>
        <taxon>Viridiplantae</taxon>
        <taxon>Streptophyta</taxon>
        <taxon>Embryophyta</taxon>
        <taxon>Tracheophyta</taxon>
        <taxon>Spermatophyta</taxon>
        <taxon>Magnoliopsida</taxon>
        <taxon>eudicotyledons</taxon>
        <taxon>Gunneridae</taxon>
        <taxon>Pentapetalae</taxon>
        <taxon>rosids</taxon>
        <taxon>malvids</taxon>
        <taxon>Brassicales</taxon>
        <taxon>Brassicaceae</taxon>
        <taxon>Camelineae</taxon>
        <taxon>Arabidopsis</taxon>
    </lineage>
</organism>
<accession>A0A8T2CIK3</accession>
<evidence type="ECO:0000256" key="2">
    <source>
        <dbReference type="ARBA" id="ARBA00022692"/>
    </source>
</evidence>
<keyword evidence="2 5" id="KW-0812">Transmembrane</keyword>
<comment type="subcellular location">
    <subcellularLocation>
        <location evidence="1">Membrane</location>
        <topology evidence="1">Multi-pass membrane protein</topology>
    </subcellularLocation>
</comment>
<dbReference type="OrthoDB" id="196103at2759"/>
<evidence type="ECO:0000256" key="1">
    <source>
        <dbReference type="ARBA" id="ARBA00004141"/>
    </source>
</evidence>
<reference evidence="6 7" key="1">
    <citation type="submission" date="2020-12" db="EMBL/GenBank/DDBJ databases">
        <title>Concerted genomic and epigenomic changes stabilize Arabidopsis allopolyploids.</title>
        <authorList>
            <person name="Chen Z."/>
        </authorList>
    </citation>
    <scope>NUCLEOTIDE SEQUENCE [LARGE SCALE GENOMIC DNA]</scope>
    <source>
        <strain evidence="6">As9502</strain>
        <tissue evidence="6">Leaf</tissue>
    </source>
</reference>
<evidence type="ECO:0000256" key="3">
    <source>
        <dbReference type="ARBA" id="ARBA00022989"/>
    </source>
</evidence>
<dbReference type="GO" id="GO:0016020">
    <property type="term" value="C:membrane"/>
    <property type="evidence" value="ECO:0007669"/>
    <property type="project" value="UniProtKB-SubCell"/>
</dbReference>
<feature type="transmembrane region" description="Helical" evidence="5">
    <location>
        <begin position="65"/>
        <end position="85"/>
    </location>
</feature>
<proteinExistence type="predicted"/>
<dbReference type="EMBL" id="JAEFBJ010000006">
    <property type="protein sequence ID" value="KAG7597433.1"/>
    <property type="molecule type" value="Genomic_DNA"/>
</dbReference>
<feature type="transmembrane region" description="Helical" evidence="5">
    <location>
        <begin position="185"/>
        <end position="204"/>
    </location>
</feature>
<dbReference type="InterPro" id="IPR051617">
    <property type="entry name" value="UNC-93-like_regulator"/>
</dbReference>
<gene>
    <name evidence="6" type="ORF">ISN44_As06g017970</name>
</gene>
<protein>
    <submittedName>
        <fullName evidence="6">Ion channel regulatory protein UNC-93</fullName>
    </submittedName>
</protein>
<dbReference type="Proteomes" id="UP000694251">
    <property type="component" value="Chromosome 6"/>
</dbReference>
<dbReference type="PANTHER" id="PTHR23294:SF59">
    <property type="entry name" value="UNC93-LIKE PROTEIN C922.05C"/>
    <property type="match status" value="1"/>
</dbReference>
<dbReference type="PANTHER" id="PTHR23294">
    <property type="entry name" value="ET TRANSLATION PRODUCT-RELATED"/>
    <property type="match status" value="1"/>
</dbReference>
<feature type="transmembrane region" description="Helical" evidence="5">
    <location>
        <begin position="224"/>
        <end position="241"/>
    </location>
</feature>
<keyword evidence="4 5" id="KW-0472">Membrane</keyword>
<name>A0A8T2CIK3_ARASU</name>
<feature type="transmembrane region" description="Helical" evidence="5">
    <location>
        <begin position="156"/>
        <end position="173"/>
    </location>
</feature>
<dbReference type="AlphaFoldDB" id="A0A8T2CIK3"/>
<feature type="transmembrane region" description="Helical" evidence="5">
    <location>
        <begin position="296"/>
        <end position="317"/>
    </location>
</feature>
<evidence type="ECO:0000313" key="7">
    <source>
        <dbReference type="Proteomes" id="UP000694251"/>
    </source>
</evidence>
<evidence type="ECO:0000256" key="5">
    <source>
        <dbReference type="SAM" id="Phobius"/>
    </source>
</evidence>
<evidence type="ECO:0000256" key="4">
    <source>
        <dbReference type="ARBA" id="ARBA00023136"/>
    </source>
</evidence>
<evidence type="ECO:0000313" key="6">
    <source>
        <dbReference type="EMBL" id="KAG7597433.1"/>
    </source>
</evidence>
<keyword evidence="7" id="KW-1185">Reference proteome</keyword>